<accession>A0AAX3WR67</accession>
<evidence type="ECO:0000313" key="3">
    <source>
        <dbReference type="Proteomes" id="UP001178322"/>
    </source>
</evidence>
<dbReference type="SUPFAM" id="SSF50475">
    <property type="entry name" value="FMN-binding split barrel"/>
    <property type="match status" value="1"/>
</dbReference>
<proteinExistence type="predicted"/>
<dbReference type="PANTHER" id="PTHR34818:SF1">
    <property type="entry name" value="PROTEIN BLI-3"/>
    <property type="match status" value="1"/>
</dbReference>
<evidence type="ECO:0000313" key="2">
    <source>
        <dbReference type="EMBL" id="WHY49694.1"/>
    </source>
</evidence>
<dbReference type="InterPro" id="IPR038725">
    <property type="entry name" value="YdaG_split_barrel_FMN-bd"/>
</dbReference>
<sequence>MNNVQNSVNRLLEQQNTAFVGSIDHEGFPQVKAMLAPRVREGFHTFYFTTNTSSMRVAQFRNEQRASVYFCDQKRFEGVMFKGTMEVLEDLASKELIWQDGDTLYYPLGVTDPDYCVLKFTCLSGRYYNNFSSKTFEV</sequence>
<feature type="domain" description="General stress protein FMN-binding split barrel" evidence="1">
    <location>
        <begin position="7"/>
        <end position="135"/>
    </location>
</feature>
<dbReference type="AlphaFoldDB" id="A0AAX3WR67"/>
<organism evidence="2 3">
    <name type="scientific">Lysinibacillus pakistanensis</name>
    <dbReference type="NCBI Taxonomy" id="759811"/>
    <lineage>
        <taxon>Bacteria</taxon>
        <taxon>Bacillati</taxon>
        <taxon>Bacillota</taxon>
        <taxon>Bacilli</taxon>
        <taxon>Bacillales</taxon>
        <taxon>Bacillaceae</taxon>
        <taxon>Lysinibacillus</taxon>
    </lineage>
</organism>
<dbReference type="Gene3D" id="2.30.110.10">
    <property type="entry name" value="Electron Transport, Fmn-binding Protein, Chain A"/>
    <property type="match status" value="1"/>
</dbReference>
<evidence type="ECO:0000259" key="1">
    <source>
        <dbReference type="Pfam" id="PF16242"/>
    </source>
</evidence>
<dbReference type="Pfam" id="PF16242">
    <property type="entry name" value="Pyrid_ox_like"/>
    <property type="match status" value="1"/>
</dbReference>
<gene>
    <name evidence="2" type="ORF">QNH24_15270</name>
</gene>
<dbReference type="InterPro" id="IPR052917">
    <property type="entry name" value="Stress-Dev_Protein"/>
</dbReference>
<protein>
    <submittedName>
        <fullName evidence="2">Pyridoxamine 5'-phosphate oxidase family protein</fullName>
    </submittedName>
</protein>
<dbReference type="EMBL" id="CP126101">
    <property type="protein sequence ID" value="WHY49694.1"/>
    <property type="molecule type" value="Genomic_DNA"/>
</dbReference>
<dbReference type="RefSeq" id="WP_283868426.1">
    <property type="nucleotide sequence ID" value="NZ_CP126101.1"/>
</dbReference>
<dbReference type="PANTHER" id="PTHR34818">
    <property type="entry name" value="PROTEIN BLI-3"/>
    <property type="match status" value="1"/>
</dbReference>
<reference evidence="2" key="1">
    <citation type="submission" date="2023-05" db="EMBL/GenBank/DDBJ databases">
        <title>Comparative genomics of Bacillaceae isolates and their secondary metabolite potential.</title>
        <authorList>
            <person name="Song L."/>
            <person name="Nielsen L.J."/>
            <person name="Mohite O."/>
            <person name="Xu X."/>
            <person name="Weber T."/>
            <person name="Kovacs A.T."/>
        </authorList>
    </citation>
    <scope>NUCLEOTIDE SEQUENCE</scope>
    <source>
        <strain evidence="2">LY1</strain>
    </source>
</reference>
<dbReference type="InterPro" id="IPR012349">
    <property type="entry name" value="Split_barrel_FMN-bd"/>
</dbReference>
<name>A0AAX3WR67_9BACI</name>
<dbReference type="Proteomes" id="UP001178322">
    <property type="component" value="Chromosome"/>
</dbReference>